<name>A0A0F4IHU8_9ACTN</name>
<dbReference type="RefSeq" id="WP_045952388.1">
    <property type="nucleotide sequence ID" value="NZ_JZWV01001514.1"/>
</dbReference>
<reference evidence="2 3" key="1">
    <citation type="submission" date="2015-02" db="EMBL/GenBank/DDBJ databases">
        <authorList>
            <person name="Ju K.-S."/>
            <person name="Doroghazi J.R."/>
            <person name="Metcalf W."/>
        </authorList>
    </citation>
    <scope>NUCLEOTIDE SEQUENCE [LARGE SCALE GENOMIC DNA]</scope>
    <source>
        <strain evidence="2 3">NRRL ISP-5550</strain>
    </source>
</reference>
<dbReference type="InterPro" id="IPR043917">
    <property type="entry name" value="DUF5753"/>
</dbReference>
<dbReference type="PATRIC" id="fig|68223.7.peg.5470"/>
<protein>
    <submittedName>
        <fullName evidence="2">XRE family transcriptional regulator</fullName>
    </submittedName>
</protein>
<organism evidence="2 3">
    <name type="scientific">Streptomyces katrae</name>
    <dbReference type="NCBI Taxonomy" id="68223"/>
    <lineage>
        <taxon>Bacteria</taxon>
        <taxon>Bacillati</taxon>
        <taxon>Actinomycetota</taxon>
        <taxon>Actinomycetes</taxon>
        <taxon>Kitasatosporales</taxon>
        <taxon>Streptomycetaceae</taxon>
        <taxon>Streptomyces</taxon>
    </lineage>
</organism>
<dbReference type="EMBL" id="JZWV01001514">
    <property type="protein sequence ID" value="KJY20236.1"/>
    <property type="molecule type" value="Genomic_DNA"/>
</dbReference>
<gene>
    <name evidence="2" type="ORF">VR44_38785</name>
</gene>
<dbReference type="Pfam" id="PF13560">
    <property type="entry name" value="HTH_31"/>
    <property type="match status" value="1"/>
</dbReference>
<sequence>MPVSPSSSAQAAREALAVRLGHLMRDAGINGRELSRRCGWDKAKTSRILGAKAAPSDADIRTWCTACNAEDQAADLVATARAVDSMYLEWRRQHRAGMRRAQEDVLARNAAARTCRAYVSNVIPGFFQTADYAEALMRSITDFQGTPDDIPEAVAARLARSRFLYEGDHRFVVLIEEWVLRTRIGTPATMAGQLQHLLTVMPLPSVSLGIIPLGVPRTVWPLEAFYLYDDRHTVVETLTAGINVRQPRELADYAKAFKGLAQMAVHGDAARTLIRAAADAVG</sequence>
<comment type="caution">
    <text evidence="2">The sequence shown here is derived from an EMBL/GenBank/DDBJ whole genome shotgun (WGS) entry which is preliminary data.</text>
</comment>
<accession>A0A0F4IHU8</accession>
<dbReference type="Pfam" id="PF19054">
    <property type="entry name" value="DUF5753"/>
    <property type="match status" value="1"/>
</dbReference>
<evidence type="ECO:0000259" key="1">
    <source>
        <dbReference type="Pfam" id="PF19054"/>
    </source>
</evidence>
<dbReference type="Proteomes" id="UP000033551">
    <property type="component" value="Unassembled WGS sequence"/>
</dbReference>
<evidence type="ECO:0000313" key="2">
    <source>
        <dbReference type="EMBL" id="KJY20236.1"/>
    </source>
</evidence>
<evidence type="ECO:0000313" key="3">
    <source>
        <dbReference type="Proteomes" id="UP000033551"/>
    </source>
</evidence>
<proteinExistence type="predicted"/>
<dbReference type="AlphaFoldDB" id="A0A0F4IHU8"/>
<dbReference type="OrthoDB" id="4966777at2"/>
<keyword evidence="3" id="KW-1185">Reference proteome</keyword>
<feature type="domain" description="DUF5753" evidence="1">
    <location>
        <begin position="103"/>
        <end position="275"/>
    </location>
</feature>